<dbReference type="Proteomes" id="UP001592581">
    <property type="component" value="Unassembled WGS sequence"/>
</dbReference>
<evidence type="ECO:0000313" key="3">
    <source>
        <dbReference type="Proteomes" id="UP001592581"/>
    </source>
</evidence>
<dbReference type="EMBL" id="JBEUKS010000005">
    <property type="protein sequence ID" value="MFC1439779.1"/>
    <property type="molecule type" value="Genomic_DNA"/>
</dbReference>
<comment type="caution">
    <text evidence="2">The sequence shown here is derived from an EMBL/GenBank/DDBJ whole genome shotgun (WGS) entry which is preliminary data.</text>
</comment>
<sequence>MSLKNLPLEVSKLGAALCVSVEIKKDPDTGAVRADREGVPIWVVGVAVRPEGRKGALIEVSVSGEPKGLMVGGHVELHNLEAFWWEVGGRSGLSFRADRITPALAPLPPEPIAAPAAAGESARAGRAGAK</sequence>
<name>A0ABV6XND6_9ACTN</name>
<proteinExistence type="predicted"/>
<organism evidence="2 3">
    <name type="scientific">Streptacidiphilus jeojiensis</name>
    <dbReference type="NCBI Taxonomy" id="3229225"/>
    <lineage>
        <taxon>Bacteria</taxon>
        <taxon>Bacillati</taxon>
        <taxon>Actinomycetota</taxon>
        <taxon>Actinomycetes</taxon>
        <taxon>Kitasatosporales</taxon>
        <taxon>Streptomycetaceae</taxon>
        <taxon>Streptacidiphilus</taxon>
    </lineage>
</organism>
<feature type="compositionally biased region" description="Low complexity" evidence="1">
    <location>
        <begin position="113"/>
        <end position="130"/>
    </location>
</feature>
<dbReference type="RefSeq" id="WP_380565380.1">
    <property type="nucleotide sequence ID" value="NZ_JBEUKS010000005.1"/>
</dbReference>
<feature type="region of interest" description="Disordered" evidence="1">
    <location>
        <begin position="108"/>
        <end position="130"/>
    </location>
</feature>
<evidence type="ECO:0000256" key="1">
    <source>
        <dbReference type="SAM" id="MobiDB-lite"/>
    </source>
</evidence>
<evidence type="ECO:0000313" key="2">
    <source>
        <dbReference type="EMBL" id="MFC1439779.1"/>
    </source>
</evidence>
<accession>A0ABV6XND6</accession>
<reference evidence="2 3" key="1">
    <citation type="submission" date="2024-06" db="EMBL/GenBank/DDBJ databases">
        <authorList>
            <person name="Lee S.D."/>
        </authorList>
    </citation>
    <scope>NUCLEOTIDE SEQUENCE [LARGE SCALE GENOMIC DNA]</scope>
    <source>
        <strain evidence="2 3">N1-10</strain>
    </source>
</reference>
<protein>
    <submittedName>
        <fullName evidence="2">Uncharacterized protein</fullName>
    </submittedName>
</protein>
<gene>
    <name evidence="2" type="ORF">ABUW04_16095</name>
</gene>
<keyword evidence="3" id="KW-1185">Reference proteome</keyword>